<reference evidence="2" key="1">
    <citation type="submission" date="2021-02" db="EMBL/GenBank/DDBJ databases">
        <authorList>
            <person name="Nowell W R."/>
        </authorList>
    </citation>
    <scope>NUCLEOTIDE SEQUENCE</scope>
</reference>
<protein>
    <submittedName>
        <fullName evidence="2">Uncharacterized protein</fullName>
    </submittedName>
</protein>
<feature type="region of interest" description="Disordered" evidence="1">
    <location>
        <begin position="1"/>
        <end position="245"/>
    </location>
</feature>
<dbReference type="SMART" id="SM00384">
    <property type="entry name" value="AT_hook"/>
    <property type="match status" value="6"/>
</dbReference>
<dbReference type="InterPro" id="IPR017956">
    <property type="entry name" value="AT_hook_DNA-bd_motif"/>
</dbReference>
<dbReference type="Pfam" id="PF02178">
    <property type="entry name" value="AT_hook"/>
    <property type="match status" value="6"/>
</dbReference>
<name>A0A818JXP5_9BILA</name>
<dbReference type="AlphaFoldDB" id="A0A818JXP5"/>
<organism evidence="2 3">
    <name type="scientific">Adineta steineri</name>
    <dbReference type="NCBI Taxonomy" id="433720"/>
    <lineage>
        <taxon>Eukaryota</taxon>
        <taxon>Metazoa</taxon>
        <taxon>Spiralia</taxon>
        <taxon>Gnathifera</taxon>
        <taxon>Rotifera</taxon>
        <taxon>Eurotatoria</taxon>
        <taxon>Bdelloidea</taxon>
        <taxon>Adinetida</taxon>
        <taxon>Adinetidae</taxon>
        <taxon>Adineta</taxon>
    </lineage>
</organism>
<dbReference type="EMBL" id="CAJOAY010000125">
    <property type="protein sequence ID" value="CAF3549133.1"/>
    <property type="molecule type" value="Genomic_DNA"/>
</dbReference>
<proteinExistence type="predicted"/>
<dbReference type="GO" id="GO:0003677">
    <property type="term" value="F:DNA binding"/>
    <property type="evidence" value="ECO:0007669"/>
    <property type="project" value="InterPro"/>
</dbReference>
<comment type="caution">
    <text evidence="2">The sequence shown here is derived from an EMBL/GenBank/DDBJ whole genome shotgun (WGS) entry which is preliminary data.</text>
</comment>
<evidence type="ECO:0000313" key="3">
    <source>
        <dbReference type="Proteomes" id="UP000663881"/>
    </source>
</evidence>
<feature type="compositionally biased region" description="Polar residues" evidence="1">
    <location>
        <begin position="222"/>
        <end position="245"/>
    </location>
</feature>
<dbReference type="Proteomes" id="UP000663881">
    <property type="component" value="Unassembled WGS sequence"/>
</dbReference>
<sequence length="245" mass="25407">MEQQNNVAALNDSAGVLPMDTGAITNGNHDEGDNSPSGGVGIANGKKGRGRPPKSTSSPKVVKKVDAPTSGRGRGRPPKAVETSPAKKVVVPQQEEEEEEVETNGDANKKKRGRPSKIDTPDEQTNGIKKPQVQATPVAIPQEQDSGDELTKRKRGRPSAGATPKKVVVASPPPSKPTEDSSARKRGRPSGSGVKKAAPKPKISPANDDGSAKKQRGRPKKPSTTPAVVATSANETATVTSSNGQ</sequence>
<gene>
    <name evidence="2" type="ORF">OKA104_LOCUS3997</name>
</gene>
<evidence type="ECO:0000256" key="1">
    <source>
        <dbReference type="SAM" id="MobiDB-lite"/>
    </source>
</evidence>
<accession>A0A818JXP5</accession>
<feature type="compositionally biased region" description="Acidic residues" evidence="1">
    <location>
        <begin position="94"/>
        <end position="103"/>
    </location>
</feature>
<evidence type="ECO:0000313" key="2">
    <source>
        <dbReference type="EMBL" id="CAF3549133.1"/>
    </source>
</evidence>
<dbReference type="PRINTS" id="PR00929">
    <property type="entry name" value="ATHOOK"/>
</dbReference>